<sequence>MKIFLDANILVSVLNKEYPLFPFTSRILSLSDNSRYQLYTSPVCLAIAFYFAEKKHRTTIAKQKMDLLCQYIRIAPATEQAVSKTLNNQAIHDFEDGIEYYSAIESGCQCIITENTGDFYFSELEVADSREFCSRYLVKH</sequence>
<proteinExistence type="predicted"/>
<gene>
    <name evidence="2" type="ORF">EKH83_01030</name>
</gene>
<protein>
    <submittedName>
        <fullName evidence="2">PIN domain-containing protein</fullName>
    </submittedName>
</protein>
<dbReference type="Proteomes" id="UP000290848">
    <property type="component" value="Unassembled WGS sequence"/>
</dbReference>
<dbReference type="EMBL" id="RXOC01000001">
    <property type="protein sequence ID" value="RXF72342.1"/>
    <property type="molecule type" value="Genomic_DNA"/>
</dbReference>
<dbReference type="SUPFAM" id="SSF88723">
    <property type="entry name" value="PIN domain-like"/>
    <property type="match status" value="1"/>
</dbReference>
<dbReference type="AlphaFoldDB" id="A0A4V1KIY8"/>
<dbReference type="Gene3D" id="3.40.50.1010">
    <property type="entry name" value="5'-nuclease"/>
    <property type="match status" value="1"/>
</dbReference>
<organism evidence="2 3">
    <name type="scientific">Arcticibacter tournemirensis</name>
    <dbReference type="NCBI Taxonomy" id="699437"/>
    <lineage>
        <taxon>Bacteria</taxon>
        <taxon>Pseudomonadati</taxon>
        <taxon>Bacteroidota</taxon>
        <taxon>Sphingobacteriia</taxon>
        <taxon>Sphingobacteriales</taxon>
        <taxon>Sphingobacteriaceae</taxon>
        <taxon>Arcticibacter</taxon>
    </lineage>
</organism>
<evidence type="ECO:0000259" key="1">
    <source>
        <dbReference type="Pfam" id="PF13470"/>
    </source>
</evidence>
<dbReference type="InterPro" id="IPR029060">
    <property type="entry name" value="PIN-like_dom_sf"/>
</dbReference>
<reference evidence="2 3" key="1">
    <citation type="submission" date="2018-12" db="EMBL/GenBank/DDBJ databases">
        <title>The Draft Genome Sequence of the Soil Bacterium Pedobacter tournemirensis R1.</title>
        <authorList>
            <person name="He J."/>
        </authorList>
    </citation>
    <scope>NUCLEOTIDE SEQUENCE [LARGE SCALE GENOMIC DNA]</scope>
    <source>
        <strain evidence="2 3">R1</strain>
    </source>
</reference>
<dbReference type="Pfam" id="PF13470">
    <property type="entry name" value="PIN_3"/>
    <property type="match status" value="1"/>
</dbReference>
<dbReference type="InterPro" id="IPR002716">
    <property type="entry name" value="PIN_dom"/>
</dbReference>
<evidence type="ECO:0000313" key="2">
    <source>
        <dbReference type="EMBL" id="RXF72342.1"/>
    </source>
</evidence>
<feature type="domain" description="PIN" evidence="1">
    <location>
        <begin position="2"/>
        <end position="116"/>
    </location>
</feature>
<name>A0A4V1KIY8_9SPHI</name>
<evidence type="ECO:0000313" key="3">
    <source>
        <dbReference type="Proteomes" id="UP000290848"/>
    </source>
</evidence>
<dbReference type="RefSeq" id="WP_128767527.1">
    <property type="nucleotide sequence ID" value="NZ_RXOC01000001.1"/>
</dbReference>
<accession>A0A4V1KIY8</accession>
<comment type="caution">
    <text evidence="2">The sequence shown here is derived from an EMBL/GenBank/DDBJ whole genome shotgun (WGS) entry which is preliminary data.</text>
</comment>